<comment type="caution">
    <text evidence="1">The sequence shown here is derived from an EMBL/GenBank/DDBJ whole genome shotgun (WGS) entry which is preliminary data.</text>
</comment>
<dbReference type="EMBL" id="JAFEMC010000003">
    <property type="protein sequence ID" value="MBM6576852.1"/>
    <property type="molecule type" value="Genomic_DNA"/>
</dbReference>
<keyword evidence="2" id="KW-1185">Reference proteome</keyword>
<accession>A0ABS2D7E6</accession>
<gene>
    <name evidence="1" type="ORF">ILT43_10735</name>
</gene>
<organism evidence="1 2">
    <name type="scientific">Sphingomonas longa</name>
    <dbReference type="NCBI Taxonomy" id="2778730"/>
    <lineage>
        <taxon>Bacteria</taxon>
        <taxon>Pseudomonadati</taxon>
        <taxon>Pseudomonadota</taxon>
        <taxon>Alphaproteobacteria</taxon>
        <taxon>Sphingomonadales</taxon>
        <taxon>Sphingomonadaceae</taxon>
        <taxon>Sphingomonas</taxon>
    </lineage>
</organism>
<reference evidence="1 2" key="1">
    <citation type="submission" date="2020-12" db="EMBL/GenBank/DDBJ databases">
        <title>Sphingomonas sp.</title>
        <authorList>
            <person name="Kim M.K."/>
        </authorList>
    </citation>
    <scope>NUCLEOTIDE SEQUENCE [LARGE SCALE GENOMIC DNA]</scope>
    <source>
        <strain evidence="1 2">BT552</strain>
    </source>
</reference>
<name>A0ABS2D7E6_9SPHN</name>
<dbReference type="Proteomes" id="UP000763641">
    <property type="component" value="Unassembled WGS sequence"/>
</dbReference>
<dbReference type="RefSeq" id="WP_204198964.1">
    <property type="nucleotide sequence ID" value="NZ_JAFEMC010000003.1"/>
</dbReference>
<proteinExistence type="predicted"/>
<evidence type="ECO:0000313" key="2">
    <source>
        <dbReference type="Proteomes" id="UP000763641"/>
    </source>
</evidence>
<protein>
    <submittedName>
        <fullName evidence="1">Uncharacterized protein</fullName>
    </submittedName>
</protein>
<sequence>MAADIGELERIAADPLIGDGAEPLRALAERLRSTMEDQFDGMAAQSAVFPWWEARCRDVQQAIRRS</sequence>
<evidence type="ECO:0000313" key="1">
    <source>
        <dbReference type="EMBL" id="MBM6576852.1"/>
    </source>
</evidence>